<evidence type="ECO:0000313" key="1">
    <source>
        <dbReference type="EMBL" id="KGE17087.1"/>
    </source>
</evidence>
<accession>A0A098M6B9</accession>
<dbReference type="SUPFAM" id="SSF50985">
    <property type="entry name" value="RCC1/BLIP-II"/>
    <property type="match status" value="2"/>
</dbReference>
<dbReference type="PROSITE" id="PS50012">
    <property type="entry name" value="RCC1_3"/>
    <property type="match status" value="1"/>
</dbReference>
<reference evidence="1 2" key="1">
    <citation type="submission" date="2014-08" db="EMBL/GenBank/DDBJ databases">
        <authorList>
            <person name="den Bakker H.C."/>
        </authorList>
    </citation>
    <scope>NUCLEOTIDE SEQUENCE [LARGE SCALE GENOMIC DNA]</scope>
    <source>
        <strain evidence="1 2">DSM 18334</strain>
    </source>
</reference>
<dbReference type="STRING" id="268407.PWYN_20745"/>
<dbReference type="Gene3D" id="2.130.10.30">
    <property type="entry name" value="Regulator of chromosome condensation 1/beta-lactamase-inhibitor protein II"/>
    <property type="match status" value="2"/>
</dbReference>
<dbReference type="PANTHER" id="PTHR45982">
    <property type="entry name" value="REGULATOR OF CHROMOSOME CONDENSATION"/>
    <property type="match status" value="1"/>
</dbReference>
<dbReference type="Pfam" id="PF00415">
    <property type="entry name" value="RCC1"/>
    <property type="match status" value="1"/>
</dbReference>
<evidence type="ECO:0008006" key="3">
    <source>
        <dbReference type="Google" id="ProtNLM"/>
    </source>
</evidence>
<dbReference type="PANTHER" id="PTHR45982:SF1">
    <property type="entry name" value="REGULATOR OF CHROMOSOME CONDENSATION"/>
    <property type="match status" value="1"/>
</dbReference>
<dbReference type="InterPro" id="IPR000408">
    <property type="entry name" value="Reg_chr_condens"/>
</dbReference>
<reference evidence="1 2" key="2">
    <citation type="submission" date="2014-10" db="EMBL/GenBank/DDBJ databases">
        <title>Comparative genomics of the Paenibacillus odorifer group.</title>
        <authorList>
            <person name="Tsai Y.-C."/>
            <person name="Martin N."/>
            <person name="Korlach J."/>
            <person name="Wiedmann M."/>
        </authorList>
    </citation>
    <scope>NUCLEOTIDE SEQUENCE [LARGE SCALE GENOMIC DNA]</scope>
    <source>
        <strain evidence="1 2">DSM 18334</strain>
    </source>
</reference>
<dbReference type="EMBL" id="JQCR01000003">
    <property type="protein sequence ID" value="KGE17087.1"/>
    <property type="molecule type" value="Genomic_DNA"/>
</dbReference>
<organism evidence="1 2">
    <name type="scientific">Paenibacillus wynnii</name>
    <dbReference type="NCBI Taxonomy" id="268407"/>
    <lineage>
        <taxon>Bacteria</taxon>
        <taxon>Bacillati</taxon>
        <taxon>Bacillota</taxon>
        <taxon>Bacilli</taxon>
        <taxon>Bacillales</taxon>
        <taxon>Paenibacillaceae</taxon>
        <taxon>Paenibacillus</taxon>
    </lineage>
</organism>
<gene>
    <name evidence="1" type="ORF">PWYN_20745</name>
</gene>
<dbReference type="Proteomes" id="UP000029734">
    <property type="component" value="Unassembled WGS sequence"/>
</dbReference>
<protein>
    <recommendedName>
        <fullName evidence="3">Copper amine oxidase-like N-terminal domain-containing protein</fullName>
    </recommendedName>
</protein>
<dbReference type="AlphaFoldDB" id="A0A098M6B9"/>
<dbReference type="InterPro" id="IPR009091">
    <property type="entry name" value="RCC1/BLIP-II"/>
</dbReference>
<comment type="caution">
    <text evidence="1">The sequence shown here is derived from an EMBL/GenBank/DDBJ whole genome shotgun (WGS) entry which is preliminary data.</text>
</comment>
<keyword evidence="2" id="KW-1185">Reference proteome</keyword>
<name>A0A098M6B9_9BACL</name>
<proteinExistence type="predicted"/>
<evidence type="ECO:0000313" key="2">
    <source>
        <dbReference type="Proteomes" id="UP000029734"/>
    </source>
</evidence>
<dbReference type="eggNOG" id="COG5184">
    <property type="taxonomic scope" value="Bacteria"/>
</dbReference>
<sequence length="465" mass="49497">MYVSYRKGFLQLLIFIMVALILVPAGGGKAVAADVRPISLSGGYAHGLSAWSDGTVTGWGYNKYGQVGDGTAIDQYVPRKIAGLTDIVQVAAGSSSSFALNSAGEVWGWGQNYSLYINNDPLLPYQKRSGPTKLEGLQNVASIITNGYTGLAIKKDGTVTMWYPSFDQTDNVLMTVRYLPLTGISGIRSAVIAGNDALFLTDSGGVKQLSIYNSVYGRVRWASDPVSVNSLAASGIKQIAASGDNAFLLRTDGQVLRWNRTLKTPSTVAGLGSAYSLQTGYNKLFLVRGNGTLWQWDYNAGALAKPYQIKDAQSITNVWGSTGSFGFAQRKDGTLLGWGAGFYSGLALGSGTVTNDASITAVPVQAPLTFTVNGQTVDFYASSGVINGKIYVPSTSVFKGLGVKVNMTLSNPDPAQLFINGKKSGQDITLKYLSNTTLFPLQELCTLLGIRLDWNPATGEVQLES</sequence>
<dbReference type="InterPro" id="IPR051553">
    <property type="entry name" value="Ran_GTPase-activating"/>
</dbReference>